<evidence type="ECO:0000259" key="3">
    <source>
        <dbReference type="PROSITE" id="PS50157"/>
    </source>
</evidence>
<evidence type="ECO:0000256" key="1">
    <source>
        <dbReference type="PROSITE-ProRule" id="PRU00042"/>
    </source>
</evidence>
<dbReference type="PROSITE" id="PS00028">
    <property type="entry name" value="ZINC_FINGER_C2H2_1"/>
    <property type="match status" value="1"/>
</dbReference>
<sequence length="454" mass="51391">MDPSSNKDDGGVSFREFKRNLEVESTPRRPRTKPDSFKFICAKKTRAAQQTPAVDDTQPIDLSVNDLTFSQLAPADDEQHPSSLFRVPAPPPSKKKKKTNAKTKPTLICTYCLKPYVRTRSFQAHNRMHVMQDAARIFPDQKKILDNIEAISATALTSVSNCISHGTNGQKFKELVGHLAVQPKFVDFSELVAKELLVALDSKVVLPSALMSNLGDKMEEILSNSDLCSSLLSILNLSEFHPNTQSQFLLEFMLNFTLEIFRYIYRSNYRPNEGAVVSELDLEQKQVIFYIAGSIMRGYLRIAKRYSSNVKWQTIASVLKTKVLCEIPEGEINIEAQWTSDVDRGGLLYIFPPVQEFFKKVASVILESEKFDGSINYEEVIEKVTKSNISVDWDQIISDALPEKLSLNLVNDVITMFSKICGRGITKRRLNRLRNKNPLISMAMRVSVARRKKK</sequence>
<keyword evidence="1" id="KW-0863">Zinc-finger</keyword>
<dbReference type="AlphaFoldDB" id="A0AAE1H1I7"/>
<organism evidence="4 5">
    <name type="scientific">Frankliniella fusca</name>
    <dbReference type="NCBI Taxonomy" id="407009"/>
    <lineage>
        <taxon>Eukaryota</taxon>
        <taxon>Metazoa</taxon>
        <taxon>Ecdysozoa</taxon>
        <taxon>Arthropoda</taxon>
        <taxon>Hexapoda</taxon>
        <taxon>Insecta</taxon>
        <taxon>Pterygota</taxon>
        <taxon>Neoptera</taxon>
        <taxon>Paraneoptera</taxon>
        <taxon>Thysanoptera</taxon>
        <taxon>Terebrantia</taxon>
        <taxon>Thripoidea</taxon>
        <taxon>Thripidae</taxon>
        <taxon>Frankliniella</taxon>
    </lineage>
</organism>
<keyword evidence="1" id="KW-0862">Zinc</keyword>
<comment type="caution">
    <text evidence="4">The sequence shown here is derived from an EMBL/GenBank/DDBJ whole genome shotgun (WGS) entry which is preliminary data.</text>
</comment>
<dbReference type="EMBL" id="JAHWGI010000308">
    <property type="protein sequence ID" value="KAK3913049.1"/>
    <property type="molecule type" value="Genomic_DNA"/>
</dbReference>
<feature type="region of interest" description="Disordered" evidence="2">
    <location>
        <begin position="1"/>
        <end position="37"/>
    </location>
</feature>
<dbReference type="GO" id="GO:0008270">
    <property type="term" value="F:zinc ion binding"/>
    <property type="evidence" value="ECO:0007669"/>
    <property type="project" value="UniProtKB-KW"/>
</dbReference>
<feature type="region of interest" description="Disordered" evidence="2">
    <location>
        <begin position="75"/>
        <end position="101"/>
    </location>
</feature>
<feature type="compositionally biased region" description="Basic and acidic residues" evidence="2">
    <location>
        <begin position="1"/>
        <end position="36"/>
    </location>
</feature>
<protein>
    <submittedName>
        <fullName evidence="4">Formamidopyrimidine-DNA glycosylase</fullName>
    </submittedName>
</protein>
<dbReference type="InterPro" id="IPR013087">
    <property type="entry name" value="Znf_C2H2_type"/>
</dbReference>
<gene>
    <name evidence="4" type="ORF">KUF71_022503</name>
</gene>
<accession>A0AAE1H1I7</accession>
<reference evidence="4" key="2">
    <citation type="journal article" date="2023" name="BMC Genomics">
        <title>Pest status, molecular evolution, and epigenetic factors derived from the genome assembly of Frankliniella fusca, a thysanopteran phytovirus vector.</title>
        <authorList>
            <person name="Catto M.A."/>
            <person name="Labadie P.E."/>
            <person name="Jacobson A.L."/>
            <person name="Kennedy G.G."/>
            <person name="Srinivasan R."/>
            <person name="Hunt B.G."/>
        </authorList>
    </citation>
    <scope>NUCLEOTIDE SEQUENCE</scope>
    <source>
        <strain evidence="4">PL_HMW_Pooled</strain>
    </source>
</reference>
<evidence type="ECO:0000313" key="5">
    <source>
        <dbReference type="Proteomes" id="UP001219518"/>
    </source>
</evidence>
<feature type="domain" description="C2H2-type" evidence="3">
    <location>
        <begin position="107"/>
        <end position="134"/>
    </location>
</feature>
<reference evidence="4" key="1">
    <citation type="submission" date="2021-07" db="EMBL/GenBank/DDBJ databases">
        <authorList>
            <person name="Catto M.A."/>
            <person name="Jacobson A."/>
            <person name="Kennedy G."/>
            <person name="Labadie P."/>
            <person name="Hunt B.G."/>
            <person name="Srinivasan R."/>
        </authorList>
    </citation>
    <scope>NUCLEOTIDE SEQUENCE</scope>
    <source>
        <strain evidence="4">PL_HMW_Pooled</strain>
        <tissue evidence="4">Head</tissue>
    </source>
</reference>
<dbReference type="PROSITE" id="PS50157">
    <property type="entry name" value="ZINC_FINGER_C2H2_2"/>
    <property type="match status" value="1"/>
</dbReference>
<proteinExistence type="predicted"/>
<evidence type="ECO:0000313" key="4">
    <source>
        <dbReference type="EMBL" id="KAK3913049.1"/>
    </source>
</evidence>
<evidence type="ECO:0000256" key="2">
    <source>
        <dbReference type="SAM" id="MobiDB-lite"/>
    </source>
</evidence>
<keyword evidence="5" id="KW-1185">Reference proteome</keyword>
<dbReference type="Proteomes" id="UP001219518">
    <property type="component" value="Unassembled WGS sequence"/>
</dbReference>
<name>A0AAE1H1I7_9NEOP</name>
<keyword evidence="1" id="KW-0479">Metal-binding</keyword>